<reference evidence="1 2" key="1">
    <citation type="journal article" date="2016" name="Mol. Biol. Evol.">
        <title>Comparative Genomics of Early-Diverging Mushroom-Forming Fungi Provides Insights into the Origins of Lignocellulose Decay Capabilities.</title>
        <authorList>
            <person name="Nagy L.G."/>
            <person name="Riley R."/>
            <person name="Tritt A."/>
            <person name="Adam C."/>
            <person name="Daum C."/>
            <person name="Floudas D."/>
            <person name="Sun H."/>
            <person name="Yadav J.S."/>
            <person name="Pangilinan J."/>
            <person name="Larsson K.H."/>
            <person name="Matsuura K."/>
            <person name="Barry K."/>
            <person name="Labutti K."/>
            <person name="Kuo R."/>
            <person name="Ohm R.A."/>
            <person name="Bhattacharya S.S."/>
            <person name="Shirouzu T."/>
            <person name="Yoshinaga Y."/>
            <person name="Martin F.M."/>
            <person name="Grigoriev I.V."/>
            <person name="Hibbett D.S."/>
        </authorList>
    </citation>
    <scope>NUCLEOTIDE SEQUENCE [LARGE SCALE GENOMIC DNA]</scope>
    <source>
        <strain evidence="1 2">HHB12029</strain>
    </source>
</reference>
<sequence>MARPCASLPSCASFSTCAASGGGGHRRVVLANPGVFEASKPSCWYPWDELENGLRTYLQPGHDGDVPLRSSSQTRSIFTPTYCSLPTKWVHGGTQTGGVVEVAVGEDGGSALDNGCLVGRVRNPSVRKQPPRPCSEYARYSGVGVGGNLGRRLLADDVQDKDGNKMR</sequence>
<evidence type="ECO:0000313" key="1">
    <source>
        <dbReference type="EMBL" id="KZV86908.1"/>
    </source>
</evidence>
<gene>
    <name evidence="1" type="ORF">EXIGLDRAFT_698058</name>
</gene>
<dbReference type="EMBL" id="KV426141">
    <property type="protein sequence ID" value="KZV86908.1"/>
    <property type="molecule type" value="Genomic_DNA"/>
</dbReference>
<keyword evidence="2" id="KW-1185">Reference proteome</keyword>
<proteinExistence type="predicted"/>
<name>A0A165EGX9_EXIGL</name>
<accession>A0A165EGX9</accession>
<organism evidence="1 2">
    <name type="scientific">Exidia glandulosa HHB12029</name>
    <dbReference type="NCBI Taxonomy" id="1314781"/>
    <lineage>
        <taxon>Eukaryota</taxon>
        <taxon>Fungi</taxon>
        <taxon>Dikarya</taxon>
        <taxon>Basidiomycota</taxon>
        <taxon>Agaricomycotina</taxon>
        <taxon>Agaricomycetes</taxon>
        <taxon>Auriculariales</taxon>
        <taxon>Exidiaceae</taxon>
        <taxon>Exidia</taxon>
    </lineage>
</organism>
<dbReference type="Proteomes" id="UP000077266">
    <property type="component" value="Unassembled WGS sequence"/>
</dbReference>
<protein>
    <submittedName>
        <fullName evidence="1">Uncharacterized protein</fullName>
    </submittedName>
</protein>
<dbReference type="AlphaFoldDB" id="A0A165EGX9"/>
<evidence type="ECO:0000313" key="2">
    <source>
        <dbReference type="Proteomes" id="UP000077266"/>
    </source>
</evidence>
<dbReference type="InParanoid" id="A0A165EGX9"/>